<name>A0ABQ9G269_9NEOP</name>
<accession>A0ABQ9G269</accession>
<protein>
    <submittedName>
        <fullName evidence="1">Uncharacterized protein</fullName>
    </submittedName>
</protein>
<dbReference type="EMBL" id="JARBHB010000016">
    <property type="protein sequence ID" value="KAJ8866575.1"/>
    <property type="molecule type" value="Genomic_DNA"/>
</dbReference>
<evidence type="ECO:0000313" key="1">
    <source>
        <dbReference type="EMBL" id="KAJ8866575.1"/>
    </source>
</evidence>
<organism evidence="1 2">
    <name type="scientific">Dryococelus australis</name>
    <dbReference type="NCBI Taxonomy" id="614101"/>
    <lineage>
        <taxon>Eukaryota</taxon>
        <taxon>Metazoa</taxon>
        <taxon>Ecdysozoa</taxon>
        <taxon>Arthropoda</taxon>
        <taxon>Hexapoda</taxon>
        <taxon>Insecta</taxon>
        <taxon>Pterygota</taxon>
        <taxon>Neoptera</taxon>
        <taxon>Polyneoptera</taxon>
        <taxon>Phasmatodea</taxon>
        <taxon>Verophasmatodea</taxon>
        <taxon>Anareolatae</taxon>
        <taxon>Phasmatidae</taxon>
        <taxon>Eurycanthinae</taxon>
        <taxon>Dryococelus</taxon>
    </lineage>
</organism>
<proteinExistence type="predicted"/>
<reference evidence="1 2" key="1">
    <citation type="submission" date="2023-02" db="EMBL/GenBank/DDBJ databases">
        <title>LHISI_Scaffold_Assembly.</title>
        <authorList>
            <person name="Stuart O.P."/>
            <person name="Cleave R."/>
            <person name="Magrath M.J.L."/>
            <person name="Mikheyev A.S."/>
        </authorList>
    </citation>
    <scope>NUCLEOTIDE SEQUENCE [LARGE SCALE GENOMIC DNA]</scope>
    <source>
        <strain evidence="1">Daus_M_001</strain>
        <tissue evidence="1">Leg muscle</tissue>
    </source>
</reference>
<gene>
    <name evidence="1" type="ORF">PR048_032434</name>
</gene>
<comment type="caution">
    <text evidence="1">The sequence shown here is derived from an EMBL/GenBank/DDBJ whole genome shotgun (WGS) entry which is preliminary data.</text>
</comment>
<dbReference type="Proteomes" id="UP001159363">
    <property type="component" value="Chromosome 15"/>
</dbReference>
<sequence>MPFVWDKMENNTRARLHHRGSKHDPRSDLRSTQKTVAPFEFRAGLEIEVKFISNHRNWRFEISIRDQQPSSKNIKLDPDSELGSFDLGSGKILVQPGIRLHVAPHLSVVMQLGMECNKHRKRLGVILVHGSCTTSHNALRSMVCSSLSTASQMYSIRLRSGDLGWPSKQPERIHTTSRDLVQCALDAEMGTHDLLAGSCAFSDEGQLCVYHRAHFIPHKQSPYEDIITPDLNCTLLA</sequence>
<evidence type="ECO:0000313" key="2">
    <source>
        <dbReference type="Proteomes" id="UP001159363"/>
    </source>
</evidence>
<keyword evidence="2" id="KW-1185">Reference proteome</keyword>